<dbReference type="Pfam" id="PF17390">
    <property type="entry name" value="Bac_rhamnosid_C"/>
    <property type="match status" value="1"/>
</dbReference>
<evidence type="ECO:0000259" key="7">
    <source>
        <dbReference type="Pfam" id="PF17390"/>
    </source>
</evidence>
<dbReference type="Gene3D" id="2.60.120.260">
    <property type="entry name" value="Galactose-binding domain-like"/>
    <property type="match status" value="2"/>
</dbReference>
<accession>A0A173M9D7</accession>
<name>A0A173M9D7_9BACT</name>
<dbReference type="KEGG" id="fln:FLA_0067"/>
<reference evidence="9" key="1">
    <citation type="submission" date="2017-01" db="EMBL/GenBank/DDBJ databases">
        <authorList>
            <person name="Varghese N."/>
            <person name="Submissions S."/>
        </authorList>
    </citation>
    <scope>NUCLEOTIDE SEQUENCE [LARGE SCALE GENOMIC DNA]</scope>
    <source>
        <strain evidence="9">DSM 21054</strain>
    </source>
</reference>
<evidence type="ECO:0000256" key="2">
    <source>
        <dbReference type="ARBA" id="ARBA00012652"/>
    </source>
</evidence>
<evidence type="ECO:0000259" key="6">
    <source>
        <dbReference type="Pfam" id="PF17389"/>
    </source>
</evidence>
<feature type="domain" description="Bacterial alpha-L-rhamnosidase N-terminal" evidence="5">
    <location>
        <begin position="136"/>
        <end position="286"/>
    </location>
</feature>
<dbReference type="RefSeq" id="WP_159445113.1">
    <property type="nucleotide sequence ID" value="NZ_AP017422.1"/>
</dbReference>
<dbReference type="InterPro" id="IPR013783">
    <property type="entry name" value="Ig-like_fold"/>
</dbReference>
<dbReference type="Pfam" id="PF17389">
    <property type="entry name" value="Bac_rhamnosid6H"/>
    <property type="match status" value="1"/>
</dbReference>
<dbReference type="InterPro" id="IPR013737">
    <property type="entry name" value="Bac_rhamnosid_N"/>
</dbReference>
<evidence type="ECO:0000313" key="9">
    <source>
        <dbReference type="Proteomes" id="UP000186917"/>
    </source>
</evidence>
<evidence type="ECO:0000256" key="3">
    <source>
        <dbReference type="ARBA" id="ARBA00022801"/>
    </source>
</evidence>
<dbReference type="SUPFAM" id="SSF48208">
    <property type="entry name" value="Six-hairpin glycosidases"/>
    <property type="match status" value="1"/>
</dbReference>
<sequence>MSKANPVGIGKHPYFGWLVNDNDANEKQTAYEIIVATTAARLAKGDADCWSSGRVTSSQQNYVFFTGSPLQAFTRYYWKVRTWDKDGNVSAYSDMQQFDTGPFADADWQGSKWISRTTSDKDDYTYFRKAITTADKPIAKAIVYMSAAHSYELYINGKQLAKGSVHHYPQYQYYHAYDVSNDITKGKVQQLAVLTHWYGGGQGRAVNKRGLLLKLVIDYADGTQAVVGSDGSWKQHQAEQFITGLKSRNGEGVGFIDKMDARKMISNWSGVGYNDSDWQAAVEEGAPPVAPWVNPLQSDLARLIEKEITPKSITRLKNGSYIIDLGKIYAGVPRIRFANGKAGDTVVMRGGFVLNEDGAVSATLDQNTNLEYSFVLNGKEAVFQPMVYLGIRYLQVSSSPVPLTTENVQFVTRHYELDPTQSEFYSSDDMLNLVWELMKHSLLVGAQEGFVDTPTREKGTFLGDGWSEAVPAMSVTYDRVMSDRVLKEFLQSQDQYWPDGRLNSVYPNVDGKRDIPDYTQAFLVWVWDYYMQTGNTDFLQENYTRLVKVAEYVASCRDAQTGLITRLAGGSGPYLYGIVDWPQVMRYGYDMNAEARTVMNAYAYTDFTIISHIAGVLGKATDVAAYAAKAADIKTAMNTLLLNKEGVYHDGLLAGGQPSSHVSQHANIFPYAMGIVPDAQKESVASEIVRQKMSVGMVCLRYLPEAVGLADKGEHLINLYTNTEWDGWAKNIKQGATVTWEAWDADVRNESMCHPWGAVGLLAMQQYMLGVTAAKPQYEEVQVKPLDFGNRLQKAQGKIPTDRGVIQIAWQRKEHVYDMQLTLPVNMSGAVFVPAGAGSDNLVEVNGKKVQGERQGRYIRLANIGSGTYQFKRVL</sequence>
<comment type="catalytic activity">
    <reaction evidence="1">
        <text>Hydrolysis of terminal non-reducing alpha-L-rhamnose residues in alpha-L-rhamnosides.</text>
        <dbReference type="EC" id="3.2.1.40"/>
    </reaction>
</comment>
<dbReference type="AlphaFoldDB" id="A0A173M9D7"/>
<dbReference type="EC" id="3.2.1.40" evidence="2"/>
<dbReference type="Proteomes" id="UP000186917">
    <property type="component" value="Unassembled WGS sequence"/>
</dbReference>
<dbReference type="Gene3D" id="1.50.10.10">
    <property type="match status" value="1"/>
</dbReference>
<dbReference type="InterPro" id="IPR008928">
    <property type="entry name" value="6-hairpin_glycosidase_sf"/>
</dbReference>
<dbReference type="PANTHER" id="PTHR33307:SF6">
    <property type="entry name" value="ALPHA-RHAMNOSIDASE (EUROFUNG)-RELATED"/>
    <property type="match status" value="1"/>
</dbReference>
<keyword evidence="9" id="KW-1185">Reference proteome</keyword>
<gene>
    <name evidence="8" type="ORF">SAMN05421788_104176</name>
</gene>
<feature type="domain" description="Alpha-L-rhamnosidase six-hairpin glycosidase" evidence="6">
    <location>
        <begin position="421"/>
        <end position="757"/>
    </location>
</feature>
<keyword evidence="3" id="KW-0378">Hydrolase</keyword>
<dbReference type="Gene3D" id="2.60.40.10">
    <property type="entry name" value="Immunoglobulins"/>
    <property type="match status" value="1"/>
</dbReference>
<dbReference type="PANTHER" id="PTHR33307">
    <property type="entry name" value="ALPHA-RHAMNOSIDASE (EUROFUNG)"/>
    <property type="match status" value="1"/>
</dbReference>
<dbReference type="EMBL" id="FTOR01000004">
    <property type="protein sequence ID" value="SIT15581.1"/>
    <property type="molecule type" value="Genomic_DNA"/>
</dbReference>
<evidence type="ECO:0000259" key="4">
    <source>
        <dbReference type="Pfam" id="PF05592"/>
    </source>
</evidence>
<dbReference type="InterPro" id="IPR035398">
    <property type="entry name" value="Bac_rhamnosid_C"/>
</dbReference>
<dbReference type="InterPro" id="IPR008902">
    <property type="entry name" value="Rhamnosid_concanavalin"/>
</dbReference>
<dbReference type="InterPro" id="IPR012341">
    <property type="entry name" value="6hp_glycosidase-like_sf"/>
</dbReference>
<feature type="domain" description="Alpha-L-rhamnosidase C-terminal" evidence="7">
    <location>
        <begin position="770"/>
        <end position="840"/>
    </location>
</feature>
<dbReference type="Pfam" id="PF08531">
    <property type="entry name" value="Bac_rhamnosid_N"/>
    <property type="match status" value="1"/>
</dbReference>
<proteinExistence type="predicted"/>
<feature type="domain" description="Alpha-L-rhamnosidase concanavalin-like" evidence="4">
    <location>
        <begin position="315"/>
        <end position="409"/>
    </location>
</feature>
<dbReference type="InterPro" id="IPR035396">
    <property type="entry name" value="Bac_rhamnosid6H"/>
</dbReference>
<dbReference type="InterPro" id="IPR016007">
    <property type="entry name" value="Alpha_rhamnosid"/>
</dbReference>
<dbReference type="GO" id="GO:0030596">
    <property type="term" value="F:alpha-L-rhamnosidase activity"/>
    <property type="evidence" value="ECO:0007669"/>
    <property type="project" value="UniProtKB-EC"/>
</dbReference>
<evidence type="ECO:0000259" key="5">
    <source>
        <dbReference type="Pfam" id="PF08531"/>
    </source>
</evidence>
<dbReference type="STRING" id="477680.SAMN05421788_104176"/>
<dbReference type="Pfam" id="PF25788">
    <property type="entry name" value="Ig_Rha78A_N"/>
    <property type="match status" value="1"/>
</dbReference>
<evidence type="ECO:0000256" key="1">
    <source>
        <dbReference type="ARBA" id="ARBA00001445"/>
    </source>
</evidence>
<protein>
    <recommendedName>
        <fullName evidence="2">alpha-L-rhamnosidase</fullName>
        <ecNumber evidence="2">3.2.1.40</ecNumber>
    </recommendedName>
</protein>
<organism evidence="8 9">
    <name type="scientific">Filimonas lacunae</name>
    <dbReference type="NCBI Taxonomy" id="477680"/>
    <lineage>
        <taxon>Bacteria</taxon>
        <taxon>Pseudomonadati</taxon>
        <taxon>Bacteroidota</taxon>
        <taxon>Chitinophagia</taxon>
        <taxon>Chitinophagales</taxon>
        <taxon>Chitinophagaceae</taxon>
        <taxon>Filimonas</taxon>
    </lineage>
</organism>
<dbReference type="Gene3D" id="2.60.420.10">
    <property type="entry name" value="Maltose phosphorylase, domain 3"/>
    <property type="match status" value="1"/>
</dbReference>
<dbReference type="GO" id="GO:0005975">
    <property type="term" value="P:carbohydrate metabolic process"/>
    <property type="evidence" value="ECO:0007669"/>
    <property type="project" value="InterPro"/>
</dbReference>
<evidence type="ECO:0000313" key="8">
    <source>
        <dbReference type="EMBL" id="SIT15581.1"/>
    </source>
</evidence>
<dbReference type="Pfam" id="PF05592">
    <property type="entry name" value="Bac_rhamnosid"/>
    <property type="match status" value="1"/>
</dbReference>